<dbReference type="Proteomes" id="UP000789707">
    <property type="component" value="Unassembled WGS sequence"/>
</dbReference>
<dbReference type="EMBL" id="CAKKNS010000001">
    <property type="protein sequence ID" value="CAH0415954.1"/>
    <property type="molecule type" value="Genomic_DNA"/>
</dbReference>
<evidence type="ECO:0000313" key="2">
    <source>
        <dbReference type="Proteomes" id="UP000789707"/>
    </source>
</evidence>
<evidence type="ECO:0000313" key="1">
    <source>
        <dbReference type="EMBL" id="CAH0415954.1"/>
    </source>
</evidence>
<reference evidence="1 2" key="1">
    <citation type="submission" date="2021-11" db="EMBL/GenBank/DDBJ databases">
        <authorList>
            <person name="Depoorter E."/>
        </authorList>
    </citation>
    <scope>NUCLEOTIDE SEQUENCE [LARGE SCALE GENOMIC DNA]</scope>
    <source>
        <strain evidence="1 2">LMG 24289</strain>
    </source>
</reference>
<keyword evidence="2" id="KW-1185">Reference proteome</keyword>
<dbReference type="RefSeq" id="WP_230096024.1">
    <property type="nucleotide sequence ID" value="NZ_CAKKNS010000001.1"/>
</dbReference>
<gene>
    <name evidence="1" type="ORF">WFA24289_00252</name>
</gene>
<organism evidence="1 2">
    <name type="scientific">Periweissella fabaria</name>
    <dbReference type="NCBI Taxonomy" id="546157"/>
    <lineage>
        <taxon>Bacteria</taxon>
        <taxon>Bacillati</taxon>
        <taxon>Bacillota</taxon>
        <taxon>Bacilli</taxon>
        <taxon>Lactobacillales</taxon>
        <taxon>Lactobacillaceae</taxon>
        <taxon>Periweissella</taxon>
    </lineage>
</organism>
<comment type="caution">
    <text evidence="1">The sequence shown here is derived from an EMBL/GenBank/DDBJ whole genome shotgun (WGS) entry which is preliminary data.</text>
</comment>
<accession>A0ABN8BKM8</accession>
<proteinExistence type="predicted"/>
<protein>
    <submittedName>
        <fullName evidence="1">Uncharacterized protein</fullName>
    </submittedName>
</protein>
<name>A0ABN8BKM8_9LACO</name>
<sequence>MAKDKYIFEQIAAREIKGPGITLLSPCNEELLEDLQKHCKSKPPEKKKDSVIFDDKLPVITINEYGIKKRYPNMATVAMAFGYSGSDVIHKLITKGEELRGGLKVRYAEEGEWN</sequence>